<evidence type="ECO:0000256" key="1">
    <source>
        <dbReference type="ARBA" id="ARBA00003330"/>
    </source>
</evidence>
<name>A0A221W7H9_9PSEU</name>
<comment type="subunit">
    <text evidence="2">Monomer.</text>
</comment>
<dbReference type="FunFam" id="3.40.30.10:FF:000267">
    <property type="entry name" value="Peroxidoxin bcpB"/>
    <property type="match status" value="1"/>
</dbReference>
<protein>
    <recommendedName>
        <fullName evidence="3">thioredoxin-dependent peroxiredoxin</fullName>
        <ecNumber evidence="3">1.11.1.24</ecNumber>
    </recommendedName>
    <alternativeName>
        <fullName evidence="11">Bacterioferritin comigratory protein</fullName>
    </alternativeName>
    <alternativeName>
        <fullName evidence="9">Thioredoxin peroxidase</fullName>
    </alternativeName>
</protein>
<dbReference type="EMBL" id="CP022521">
    <property type="protein sequence ID" value="ASO21912.1"/>
    <property type="molecule type" value="Genomic_DNA"/>
</dbReference>
<comment type="function">
    <text evidence="1">Thiol-specific peroxidase that catalyzes the reduction of hydrogen peroxide and organic hydroperoxides to water and alcohols, respectively. Plays a role in cell protection against oxidative stress by detoxifying peroxides and as sensor of hydrogen peroxide-mediated signaling events.</text>
</comment>
<evidence type="ECO:0000256" key="10">
    <source>
        <dbReference type="ARBA" id="ARBA00038489"/>
    </source>
</evidence>
<reference evidence="13 14" key="1">
    <citation type="submission" date="2017-07" db="EMBL/GenBank/DDBJ databases">
        <title>Complete genome sequence of Actinoalloteichus hoggarensis DSM 45943, type strain of Actinoalloteichus hoggarensis.</title>
        <authorList>
            <person name="Ruckert C."/>
            <person name="Nouioui I."/>
            <person name="Willmese J."/>
            <person name="van Wezel G."/>
            <person name="Klenk H.-P."/>
            <person name="Kalinowski J."/>
            <person name="Zotchev S.B."/>
        </authorList>
    </citation>
    <scope>NUCLEOTIDE SEQUENCE [LARGE SCALE GENOMIC DNA]</scope>
    <source>
        <strain evidence="13 14">DSM 45943</strain>
    </source>
</reference>
<dbReference type="OrthoDB" id="9812811at2"/>
<keyword evidence="7" id="KW-1015">Disulfide bond</keyword>
<comment type="catalytic activity">
    <reaction evidence="12">
        <text>a hydroperoxide + [thioredoxin]-dithiol = an alcohol + [thioredoxin]-disulfide + H2O</text>
        <dbReference type="Rhea" id="RHEA:62620"/>
        <dbReference type="Rhea" id="RHEA-COMP:10698"/>
        <dbReference type="Rhea" id="RHEA-COMP:10700"/>
        <dbReference type="ChEBI" id="CHEBI:15377"/>
        <dbReference type="ChEBI" id="CHEBI:29950"/>
        <dbReference type="ChEBI" id="CHEBI:30879"/>
        <dbReference type="ChEBI" id="CHEBI:35924"/>
        <dbReference type="ChEBI" id="CHEBI:50058"/>
        <dbReference type="EC" id="1.11.1.24"/>
    </reaction>
</comment>
<keyword evidence="8" id="KW-0676">Redox-active center</keyword>
<organism evidence="13 14">
    <name type="scientific">Actinoalloteichus hoggarensis</name>
    <dbReference type="NCBI Taxonomy" id="1470176"/>
    <lineage>
        <taxon>Bacteria</taxon>
        <taxon>Bacillati</taxon>
        <taxon>Actinomycetota</taxon>
        <taxon>Actinomycetes</taxon>
        <taxon>Pseudonocardiales</taxon>
        <taxon>Pseudonocardiaceae</taxon>
        <taxon>Actinoalloteichus</taxon>
    </lineage>
</organism>
<dbReference type="InterPro" id="IPR050924">
    <property type="entry name" value="Peroxiredoxin_BCP/PrxQ"/>
</dbReference>
<evidence type="ECO:0000256" key="5">
    <source>
        <dbReference type="ARBA" id="ARBA00022862"/>
    </source>
</evidence>
<gene>
    <name evidence="13" type="primary">bcp2</name>
    <name evidence="13" type="ORF">AHOG_21480</name>
</gene>
<evidence type="ECO:0000256" key="3">
    <source>
        <dbReference type="ARBA" id="ARBA00013017"/>
    </source>
</evidence>
<proteinExistence type="inferred from homology"/>
<evidence type="ECO:0000256" key="9">
    <source>
        <dbReference type="ARBA" id="ARBA00032824"/>
    </source>
</evidence>
<dbReference type="InterPro" id="IPR000866">
    <property type="entry name" value="AhpC/TSA"/>
</dbReference>
<dbReference type="GO" id="GO:0045454">
    <property type="term" value="P:cell redox homeostasis"/>
    <property type="evidence" value="ECO:0007669"/>
    <property type="project" value="TreeGrafter"/>
</dbReference>
<evidence type="ECO:0000256" key="11">
    <source>
        <dbReference type="ARBA" id="ARBA00041373"/>
    </source>
</evidence>
<dbReference type="InterPro" id="IPR024706">
    <property type="entry name" value="Peroxiredoxin_AhpC-typ"/>
</dbReference>
<keyword evidence="6 13" id="KW-0560">Oxidoreductase</keyword>
<evidence type="ECO:0000256" key="12">
    <source>
        <dbReference type="ARBA" id="ARBA00049091"/>
    </source>
</evidence>
<evidence type="ECO:0000256" key="7">
    <source>
        <dbReference type="ARBA" id="ARBA00023157"/>
    </source>
</evidence>
<dbReference type="KEGG" id="ahg:AHOG_21480"/>
<keyword evidence="5" id="KW-0049">Antioxidant</keyword>
<dbReference type="PANTHER" id="PTHR42801:SF8">
    <property type="entry name" value="PEROXIREDOXIN RV1608C-RELATED"/>
    <property type="match status" value="1"/>
</dbReference>
<keyword evidence="4 13" id="KW-0575">Peroxidase</keyword>
<evidence type="ECO:0000256" key="6">
    <source>
        <dbReference type="ARBA" id="ARBA00023002"/>
    </source>
</evidence>
<dbReference type="EC" id="1.11.1.24" evidence="3"/>
<dbReference type="GO" id="GO:0005737">
    <property type="term" value="C:cytoplasm"/>
    <property type="evidence" value="ECO:0007669"/>
    <property type="project" value="TreeGrafter"/>
</dbReference>
<keyword evidence="14" id="KW-1185">Reference proteome</keyword>
<dbReference type="PANTHER" id="PTHR42801">
    <property type="entry name" value="THIOREDOXIN-DEPENDENT PEROXIDE REDUCTASE"/>
    <property type="match status" value="1"/>
</dbReference>
<comment type="similarity">
    <text evidence="10">Belongs to the peroxiredoxin family. BCP/PrxQ subfamily.</text>
</comment>
<evidence type="ECO:0000313" key="14">
    <source>
        <dbReference type="Proteomes" id="UP000204221"/>
    </source>
</evidence>
<sequence>MNTGDLVPDFTLPDEQGTPRTLSELLAGGPVVLFFYPAAMSTGCTSEACRFRDLGAEFGELGAVRVGISGDSVDRQQEFAAKHSFDYPLLSDADGDVARLFGVRRRFGPMDIKRHTFVIDVDRRVLAVVKSEIRMSVHADKALAALRAHASDRSATEEG</sequence>
<dbReference type="AlphaFoldDB" id="A0A221W7H9"/>
<dbReference type="PIRSF" id="PIRSF000239">
    <property type="entry name" value="AHPC"/>
    <property type="match status" value="1"/>
</dbReference>
<dbReference type="CDD" id="cd03017">
    <property type="entry name" value="PRX_BCP"/>
    <property type="match status" value="1"/>
</dbReference>
<accession>A0A221W7H9</accession>
<dbReference type="Proteomes" id="UP000204221">
    <property type="component" value="Chromosome"/>
</dbReference>
<evidence type="ECO:0000256" key="8">
    <source>
        <dbReference type="ARBA" id="ARBA00023284"/>
    </source>
</evidence>
<dbReference type="GO" id="GO:0034599">
    <property type="term" value="P:cellular response to oxidative stress"/>
    <property type="evidence" value="ECO:0007669"/>
    <property type="project" value="TreeGrafter"/>
</dbReference>
<dbReference type="InterPro" id="IPR013766">
    <property type="entry name" value="Thioredoxin_domain"/>
</dbReference>
<evidence type="ECO:0000313" key="13">
    <source>
        <dbReference type="EMBL" id="ASO21912.1"/>
    </source>
</evidence>
<evidence type="ECO:0000256" key="4">
    <source>
        <dbReference type="ARBA" id="ARBA00022559"/>
    </source>
</evidence>
<dbReference type="InterPro" id="IPR036249">
    <property type="entry name" value="Thioredoxin-like_sf"/>
</dbReference>
<dbReference type="Pfam" id="PF00578">
    <property type="entry name" value="AhpC-TSA"/>
    <property type="match status" value="1"/>
</dbReference>
<dbReference type="PROSITE" id="PS51352">
    <property type="entry name" value="THIOREDOXIN_2"/>
    <property type="match status" value="1"/>
</dbReference>
<dbReference type="RefSeq" id="WP_093942976.1">
    <property type="nucleotide sequence ID" value="NZ_CP022521.1"/>
</dbReference>
<dbReference type="GO" id="GO:0008379">
    <property type="term" value="F:thioredoxin peroxidase activity"/>
    <property type="evidence" value="ECO:0007669"/>
    <property type="project" value="TreeGrafter"/>
</dbReference>
<dbReference type="Gene3D" id="3.40.30.10">
    <property type="entry name" value="Glutaredoxin"/>
    <property type="match status" value="1"/>
</dbReference>
<dbReference type="SUPFAM" id="SSF52833">
    <property type="entry name" value="Thioredoxin-like"/>
    <property type="match status" value="1"/>
</dbReference>
<evidence type="ECO:0000256" key="2">
    <source>
        <dbReference type="ARBA" id="ARBA00011245"/>
    </source>
</evidence>